<dbReference type="EMBL" id="CADEPM010000001">
    <property type="protein sequence ID" value="CAB3396636.1"/>
    <property type="molecule type" value="Genomic_DNA"/>
</dbReference>
<organism evidence="1 2">
    <name type="scientific">Caenorhabditis bovis</name>
    <dbReference type="NCBI Taxonomy" id="2654633"/>
    <lineage>
        <taxon>Eukaryota</taxon>
        <taxon>Metazoa</taxon>
        <taxon>Ecdysozoa</taxon>
        <taxon>Nematoda</taxon>
        <taxon>Chromadorea</taxon>
        <taxon>Rhabditida</taxon>
        <taxon>Rhabditina</taxon>
        <taxon>Rhabditomorpha</taxon>
        <taxon>Rhabditoidea</taxon>
        <taxon>Rhabditidae</taxon>
        <taxon>Peloderinae</taxon>
        <taxon>Caenorhabditis</taxon>
    </lineage>
</organism>
<name>A0A8S1EG30_9PELO</name>
<accession>A0A8S1EG30</accession>
<proteinExistence type="predicted"/>
<keyword evidence="2" id="KW-1185">Reference proteome</keyword>
<evidence type="ECO:0000313" key="2">
    <source>
        <dbReference type="Proteomes" id="UP000494206"/>
    </source>
</evidence>
<sequence length="84" mass="9700">MANKDVQIPDLLSWCQREIEYEHGAGTLRNILHSMGFYYKQKNYLPIVAERQAYKVARMKDLSSPLPGPPVGKDKGKRAIVWPW</sequence>
<dbReference type="Proteomes" id="UP000494206">
    <property type="component" value="Unassembled WGS sequence"/>
</dbReference>
<evidence type="ECO:0000313" key="1">
    <source>
        <dbReference type="EMBL" id="CAB3396636.1"/>
    </source>
</evidence>
<protein>
    <submittedName>
        <fullName evidence="1">Uncharacterized protein</fullName>
    </submittedName>
</protein>
<gene>
    <name evidence="1" type="ORF">CBOVIS_LOCUS162</name>
</gene>
<reference evidence="1 2" key="1">
    <citation type="submission" date="2020-04" db="EMBL/GenBank/DDBJ databases">
        <authorList>
            <person name="Laetsch R D."/>
            <person name="Stevens L."/>
            <person name="Kumar S."/>
            <person name="Blaxter L. M."/>
        </authorList>
    </citation>
    <scope>NUCLEOTIDE SEQUENCE [LARGE SCALE GENOMIC DNA]</scope>
</reference>
<comment type="caution">
    <text evidence="1">The sequence shown here is derived from an EMBL/GenBank/DDBJ whole genome shotgun (WGS) entry which is preliminary data.</text>
</comment>
<dbReference type="AlphaFoldDB" id="A0A8S1EG30"/>